<evidence type="ECO:0000256" key="2">
    <source>
        <dbReference type="SAM" id="Phobius"/>
    </source>
</evidence>
<sequence length="951" mass="107191">MPESAQRIVLHLPILPRTCFAILGFGLIFTFLFLIIFPHGLSSQFPSDLTQAVSGFWLSQPPSTGCGSHESLQGRGIVAPWNLPQPNADRGIYKLKDGFYFDVSRFQRVPFGQWKRLVPVMQKLAQGSLVKIMVFGGSFTLGGDCWQSASKRGIAGKDCAWPARWKQWLHLAFPSATVQVENIAQGGSPSAVILGGIGLYNFSGVDLILVDTLVNDAHNENKMLSAGSEKWRDWDGNLTISVAFEELLRSLNQLAPKSALLALEAGCPRCIASAQAHRRVLDFYRIPFLDVARAVATVPELWTWARTSAHPGFKTHQAVADMLALSFRKIWDHMLKMKVEDMDLSRDFSKAFHPAKYRNRVLRPDFATKRLACALEPLQVVRGAARCALWRMEAEARAAALEPALWSLGVGATAGCRWKALECPPAGVKYTRSSEKAPSVMGGSTGFEERPAVAQQLAIPVKPATTEFPNFRMKCFRNELTSTYIEYMGTKLQRKRFESTYVHIPSNLPRNKSNECLWSNESAKSTVAKYLNDLDYYKFCNDCLDSPHDLLAGFNTSNGLRDGNKTTLPRNFLLYGHVHMAQTRGSDLNGALALNYERVCGHKGYSYDAFQANERFWKNPASIDSVGHSFPTHSRLRVPYEIMDEIGYEDCDFVSQERDWTWWKTFSSWNVSVELHLPCPDPMDHLLSTCHFLNVSFSCEGDLAAEIEPCLVFSNRFHPSLNGSKEFPNFRMKCFRDELTSMYIEYMGTKLQRKRFESTYVHIPSNLPRNKSNESAKLTVAKYLNELDYYKFCSDCIGSTGVTAADQPISFRHNMSGKWDIKMMNQTKSSSWGASPISEVDGAMGCAGSTAPAQLSRHGHSTELEEDFHPDPLEQNDLDALDSSYDTWRWRHLPKGCVGQPTRRLHEKHLKRLKMMLQGVDENPWVLASDVKRRRDLEGWDMNGRICRVSL</sequence>
<reference evidence="3" key="1">
    <citation type="submission" date="2022-10" db="EMBL/GenBank/DDBJ databases">
        <authorList>
            <person name="Chen Y."/>
            <person name="Dougan E. K."/>
            <person name="Chan C."/>
            <person name="Rhodes N."/>
            <person name="Thang M."/>
        </authorList>
    </citation>
    <scope>NUCLEOTIDE SEQUENCE</scope>
</reference>
<keyword evidence="5" id="KW-1185">Reference proteome</keyword>
<dbReference type="EMBL" id="CAMXCT030000543">
    <property type="protein sequence ID" value="CAL4767502.1"/>
    <property type="molecule type" value="Genomic_DNA"/>
</dbReference>
<dbReference type="CDD" id="cd00229">
    <property type="entry name" value="SGNH_hydrolase"/>
    <property type="match status" value="1"/>
</dbReference>
<dbReference type="AlphaFoldDB" id="A0A9P1BVA9"/>
<evidence type="ECO:0000313" key="3">
    <source>
        <dbReference type="EMBL" id="CAI3980190.1"/>
    </source>
</evidence>
<dbReference type="PANTHER" id="PTHR34407:SF1">
    <property type="entry name" value="SGNH HYDROLASE-TYPE ESTERASE DOMAIN-CONTAINING PROTEIN"/>
    <property type="match status" value="1"/>
</dbReference>
<feature type="transmembrane region" description="Helical" evidence="2">
    <location>
        <begin position="20"/>
        <end position="41"/>
    </location>
</feature>
<feature type="region of interest" description="Disordered" evidence="1">
    <location>
        <begin position="851"/>
        <end position="873"/>
    </location>
</feature>
<protein>
    <submittedName>
        <fullName evidence="3">Uncharacterized protein</fullName>
    </submittedName>
</protein>
<feature type="compositionally biased region" description="Basic and acidic residues" evidence="1">
    <location>
        <begin position="860"/>
        <end position="872"/>
    </location>
</feature>
<dbReference type="Proteomes" id="UP001152797">
    <property type="component" value="Unassembled WGS sequence"/>
</dbReference>
<keyword evidence="2" id="KW-0812">Transmembrane</keyword>
<dbReference type="SUPFAM" id="SSF52266">
    <property type="entry name" value="SGNH hydrolase"/>
    <property type="match status" value="1"/>
</dbReference>
<dbReference type="EMBL" id="CAMXCT010000543">
    <property type="protein sequence ID" value="CAI3980190.1"/>
    <property type="molecule type" value="Genomic_DNA"/>
</dbReference>
<evidence type="ECO:0000256" key="1">
    <source>
        <dbReference type="SAM" id="MobiDB-lite"/>
    </source>
</evidence>
<proteinExistence type="predicted"/>
<dbReference type="PANTHER" id="PTHR34407">
    <property type="entry name" value="EXPRESSED PROTEIN"/>
    <property type="match status" value="1"/>
</dbReference>
<reference evidence="4" key="2">
    <citation type="submission" date="2024-04" db="EMBL/GenBank/DDBJ databases">
        <authorList>
            <person name="Chen Y."/>
            <person name="Shah S."/>
            <person name="Dougan E. K."/>
            <person name="Thang M."/>
            <person name="Chan C."/>
        </authorList>
    </citation>
    <scope>NUCLEOTIDE SEQUENCE [LARGE SCALE GENOMIC DNA]</scope>
</reference>
<dbReference type="EMBL" id="CAMXCT020000543">
    <property type="protein sequence ID" value="CAL1133565.1"/>
    <property type="molecule type" value="Genomic_DNA"/>
</dbReference>
<evidence type="ECO:0000313" key="5">
    <source>
        <dbReference type="Proteomes" id="UP001152797"/>
    </source>
</evidence>
<gene>
    <name evidence="3" type="ORF">C1SCF055_LOCUS8090</name>
</gene>
<dbReference type="OrthoDB" id="544608at2759"/>
<organism evidence="3">
    <name type="scientific">Cladocopium goreaui</name>
    <dbReference type="NCBI Taxonomy" id="2562237"/>
    <lineage>
        <taxon>Eukaryota</taxon>
        <taxon>Sar</taxon>
        <taxon>Alveolata</taxon>
        <taxon>Dinophyceae</taxon>
        <taxon>Suessiales</taxon>
        <taxon>Symbiodiniaceae</taxon>
        <taxon>Cladocopium</taxon>
    </lineage>
</organism>
<accession>A0A9P1BVA9</accession>
<keyword evidence="2" id="KW-1133">Transmembrane helix</keyword>
<keyword evidence="2" id="KW-0472">Membrane</keyword>
<evidence type="ECO:0000313" key="4">
    <source>
        <dbReference type="EMBL" id="CAL1133565.1"/>
    </source>
</evidence>
<name>A0A9P1BVA9_9DINO</name>
<comment type="caution">
    <text evidence="3">The sequence shown here is derived from an EMBL/GenBank/DDBJ whole genome shotgun (WGS) entry which is preliminary data.</text>
</comment>